<proteinExistence type="evidence at transcript level"/>
<organism evidence="1">
    <name type="scientific">Lotus japonicus</name>
    <name type="common">Lotus corniculatus var. japonicus</name>
    <dbReference type="NCBI Taxonomy" id="34305"/>
    <lineage>
        <taxon>Eukaryota</taxon>
        <taxon>Viridiplantae</taxon>
        <taxon>Streptophyta</taxon>
        <taxon>Embryophyta</taxon>
        <taxon>Tracheophyta</taxon>
        <taxon>Spermatophyta</taxon>
        <taxon>Magnoliopsida</taxon>
        <taxon>eudicotyledons</taxon>
        <taxon>Gunneridae</taxon>
        <taxon>Pentapetalae</taxon>
        <taxon>rosids</taxon>
        <taxon>fabids</taxon>
        <taxon>Fabales</taxon>
        <taxon>Fabaceae</taxon>
        <taxon>Papilionoideae</taxon>
        <taxon>50 kb inversion clade</taxon>
        <taxon>NPAAA clade</taxon>
        <taxon>Hologalegina</taxon>
        <taxon>robinioid clade</taxon>
        <taxon>Loteae</taxon>
        <taxon>Lotus</taxon>
    </lineage>
</organism>
<dbReference type="EMBL" id="BT144064">
    <property type="protein sequence ID" value="AFK43858.1"/>
    <property type="molecule type" value="mRNA"/>
</dbReference>
<accession>I3SUB6</accession>
<dbReference type="AlphaFoldDB" id="I3SUB6"/>
<evidence type="ECO:0000313" key="1">
    <source>
        <dbReference type="EMBL" id="AFK43858.1"/>
    </source>
</evidence>
<protein>
    <submittedName>
        <fullName evidence="1">Uncharacterized protein</fullName>
    </submittedName>
</protein>
<sequence>MKIWEVSGTRWCSLKDMTS</sequence>
<reference evidence="1" key="1">
    <citation type="submission" date="2012-05" db="EMBL/GenBank/DDBJ databases">
        <authorList>
            <person name="Krishnakumar V."/>
            <person name="Cheung F."/>
            <person name="Xiao Y."/>
            <person name="Chan A."/>
            <person name="Moskal W.A."/>
            <person name="Town C.D."/>
        </authorList>
    </citation>
    <scope>NUCLEOTIDE SEQUENCE</scope>
</reference>
<name>I3SUB6_LOTJA</name>